<evidence type="ECO:0008006" key="4">
    <source>
        <dbReference type="Google" id="ProtNLM"/>
    </source>
</evidence>
<feature type="region of interest" description="Disordered" evidence="1">
    <location>
        <begin position="1"/>
        <end position="26"/>
    </location>
</feature>
<evidence type="ECO:0000256" key="1">
    <source>
        <dbReference type="SAM" id="MobiDB-lite"/>
    </source>
</evidence>
<keyword evidence="3" id="KW-1185">Reference proteome</keyword>
<dbReference type="EMBL" id="JACTVJ010000017">
    <property type="protein sequence ID" value="MBC9717104.1"/>
    <property type="molecule type" value="Genomic_DNA"/>
</dbReference>
<evidence type="ECO:0000313" key="3">
    <source>
        <dbReference type="Proteomes" id="UP000642284"/>
    </source>
</evidence>
<name>A0ABR7SQC5_9ACTN</name>
<proteinExistence type="predicted"/>
<feature type="compositionally biased region" description="Low complexity" evidence="1">
    <location>
        <begin position="313"/>
        <end position="327"/>
    </location>
</feature>
<feature type="region of interest" description="Disordered" evidence="1">
    <location>
        <begin position="136"/>
        <end position="174"/>
    </location>
</feature>
<dbReference type="RefSeq" id="WP_187817530.1">
    <property type="nucleotide sequence ID" value="NZ_JACTVJ010000017.1"/>
</dbReference>
<feature type="region of interest" description="Disordered" evidence="1">
    <location>
        <begin position="313"/>
        <end position="359"/>
    </location>
</feature>
<evidence type="ECO:0000313" key="2">
    <source>
        <dbReference type="EMBL" id="MBC9717104.1"/>
    </source>
</evidence>
<organism evidence="2 3">
    <name type="scientific">Streptomyces polyasparticus</name>
    <dbReference type="NCBI Taxonomy" id="2767826"/>
    <lineage>
        <taxon>Bacteria</taxon>
        <taxon>Bacillati</taxon>
        <taxon>Actinomycetota</taxon>
        <taxon>Actinomycetes</taxon>
        <taxon>Kitasatosporales</taxon>
        <taxon>Streptomycetaceae</taxon>
        <taxon>Streptomyces</taxon>
    </lineage>
</organism>
<dbReference type="Proteomes" id="UP000642284">
    <property type="component" value="Unassembled WGS sequence"/>
</dbReference>
<accession>A0ABR7SQC5</accession>
<gene>
    <name evidence="2" type="ORF">H9Y04_31690</name>
</gene>
<comment type="caution">
    <text evidence="2">The sequence shown here is derived from an EMBL/GenBank/DDBJ whole genome shotgun (WGS) entry which is preliminary data.</text>
</comment>
<reference evidence="2 3" key="1">
    <citation type="submission" date="2020-08" db="EMBL/GenBank/DDBJ databases">
        <title>Genemic of Streptomyces polyaspartic.</title>
        <authorList>
            <person name="Liu W."/>
        </authorList>
    </citation>
    <scope>NUCLEOTIDE SEQUENCE [LARGE SCALE GENOMIC DNA]</scope>
    <source>
        <strain evidence="2 3">TRM66268-LWL</strain>
    </source>
</reference>
<sequence length="359" mass="38442">MAYENSNAPLPSPAHPMANPGYGKRSVRGQEASFQADFSRLPIRAAYIAAFIDRLPEGAAMDAKSLAKTSPLYGQQAVRGALNELSRAGHLRRVRRLSRSEDGGFRWVSRTLWSRTAQDDEWWTRYLGADERRQTADAATDAISTGSPSPDVDAATAPAPRQAPVPAKPPSSDRSTAYAALAQLGEITPKLALSAADCATLADLAAQWLERGATVPHLTQALTADLPEYVQAPRGFVRHRLLEKVPPKPSAAEPRSHHTIMECTKCGIPGRPEALPEGLCGTCRSADPSPDAGARRPVVDARRHAAELRHALTAARAPRPAAALSRGSRADKVTKRPKRTGGFRANDGTEGHYVGGPNP</sequence>
<protein>
    <recommendedName>
        <fullName evidence="4">MarR family transcriptional regulator</fullName>
    </recommendedName>
</protein>